<evidence type="ECO:0000259" key="2">
    <source>
        <dbReference type="Pfam" id="PF23866"/>
    </source>
</evidence>
<gene>
    <name evidence="3" type="ORF">ABT276_10225</name>
</gene>
<dbReference type="RefSeq" id="WP_351975756.1">
    <property type="nucleotide sequence ID" value="NZ_JBEPBX010000007.1"/>
</dbReference>
<proteinExistence type="predicted"/>
<feature type="transmembrane region" description="Helical" evidence="1">
    <location>
        <begin position="93"/>
        <end position="116"/>
    </location>
</feature>
<dbReference type="PROSITE" id="PS51257">
    <property type="entry name" value="PROKAR_LIPOPROTEIN"/>
    <property type="match status" value="1"/>
</dbReference>
<feature type="transmembrane region" description="Helical" evidence="1">
    <location>
        <begin position="234"/>
        <end position="253"/>
    </location>
</feature>
<dbReference type="EMBL" id="JBEPBX010000007">
    <property type="protein sequence ID" value="MER6613744.1"/>
    <property type="molecule type" value="Genomic_DNA"/>
</dbReference>
<feature type="transmembrane region" description="Helical" evidence="1">
    <location>
        <begin position="12"/>
        <end position="29"/>
    </location>
</feature>
<reference evidence="3 4" key="1">
    <citation type="submission" date="2024-06" db="EMBL/GenBank/DDBJ databases">
        <title>The Natural Products Discovery Center: Release of the First 8490 Sequenced Strains for Exploring Actinobacteria Biosynthetic Diversity.</title>
        <authorList>
            <person name="Kalkreuter E."/>
            <person name="Kautsar S.A."/>
            <person name="Yang D."/>
            <person name="Bader C.D."/>
            <person name="Teijaro C.N."/>
            <person name="Fluegel L."/>
            <person name="Davis C.M."/>
            <person name="Simpson J.R."/>
            <person name="Lauterbach L."/>
            <person name="Steele A.D."/>
            <person name="Gui C."/>
            <person name="Meng S."/>
            <person name="Li G."/>
            <person name="Viehrig K."/>
            <person name="Ye F."/>
            <person name="Su P."/>
            <person name="Kiefer A.F."/>
            <person name="Nichols A."/>
            <person name="Cepeda A.J."/>
            <person name="Yan W."/>
            <person name="Fan B."/>
            <person name="Jiang Y."/>
            <person name="Adhikari A."/>
            <person name="Zheng C.-J."/>
            <person name="Schuster L."/>
            <person name="Cowan T.M."/>
            <person name="Smanski M.J."/>
            <person name="Chevrette M.G."/>
            <person name="De Carvalho L.P.S."/>
            <person name="Shen B."/>
        </authorList>
    </citation>
    <scope>NUCLEOTIDE SEQUENCE [LARGE SCALE GENOMIC DNA]</scope>
    <source>
        <strain evidence="3 4">NPDC000837</strain>
    </source>
</reference>
<evidence type="ECO:0000256" key="1">
    <source>
        <dbReference type="SAM" id="Phobius"/>
    </source>
</evidence>
<keyword evidence="1" id="KW-0812">Transmembrane</keyword>
<evidence type="ECO:0000313" key="3">
    <source>
        <dbReference type="EMBL" id="MER6613744.1"/>
    </source>
</evidence>
<keyword evidence="4" id="KW-1185">Reference proteome</keyword>
<accession>A0ABV1USK1</accession>
<feature type="transmembrane region" description="Helical" evidence="1">
    <location>
        <begin position="157"/>
        <end position="176"/>
    </location>
</feature>
<organism evidence="3 4">
    <name type="scientific">Streptomyces xantholiticus</name>
    <dbReference type="NCBI Taxonomy" id="68285"/>
    <lineage>
        <taxon>Bacteria</taxon>
        <taxon>Bacillati</taxon>
        <taxon>Actinomycetota</taxon>
        <taxon>Actinomycetes</taxon>
        <taxon>Kitasatosporales</taxon>
        <taxon>Streptomycetaceae</taxon>
        <taxon>Streptomyces</taxon>
    </lineage>
</organism>
<feature type="transmembrane region" description="Helical" evidence="1">
    <location>
        <begin position="128"/>
        <end position="150"/>
    </location>
</feature>
<feature type="transmembrane region" description="Helical" evidence="1">
    <location>
        <begin position="49"/>
        <end position="72"/>
    </location>
</feature>
<dbReference type="Proteomes" id="UP001445472">
    <property type="component" value="Unassembled WGS sequence"/>
</dbReference>
<keyword evidence="1" id="KW-0472">Membrane</keyword>
<dbReference type="InterPro" id="IPR055648">
    <property type="entry name" value="DUF7224"/>
</dbReference>
<feature type="domain" description="DUF7224" evidence="2">
    <location>
        <begin position="283"/>
        <end position="424"/>
    </location>
</feature>
<name>A0ABV1USK1_9ACTN</name>
<keyword evidence="1" id="KW-1133">Transmembrane helix</keyword>
<dbReference type="Pfam" id="PF23866">
    <property type="entry name" value="DUF7224"/>
    <property type="match status" value="1"/>
</dbReference>
<protein>
    <recommendedName>
        <fullName evidence="2">DUF7224 domain-containing protein</fullName>
    </recommendedName>
</protein>
<comment type="caution">
    <text evidence="3">The sequence shown here is derived from an EMBL/GenBank/DDBJ whole genome shotgun (WGS) entry which is preliminary data.</text>
</comment>
<feature type="transmembrane region" description="Helical" evidence="1">
    <location>
        <begin position="203"/>
        <end position="222"/>
    </location>
</feature>
<evidence type="ECO:0000313" key="4">
    <source>
        <dbReference type="Proteomes" id="UP001445472"/>
    </source>
</evidence>
<sequence>MRMLLTEMRRGEAKWVAGLMGAIGCYYFLSESPAQSDWIGWWTQTSLRVQLFAVIVMGSLMSSAAAWAAGRAHRHQVRIWADTTARSGWTQSLVLWLAAWLWSLIAYGVLTTVAFARTAQVSETGGPVWTPLLLGASMLALQTGVGVALGTALPSRVCAPFAGVLWYGLFVALPFVPTSPLNKLFPAIDEHWDTLFEPNTTRMLVAMAWCLALSLVLPALPALRRSATVRPRPLPLVALGLVALTAGGALVAFRTPVPDSYWAVRKAQPSQAACATSGRTTACLWPEDRHLLPRAEAAVRHVDTGLGTLSGLNRGYYATGLELPRGHTAELPLTSPDMSEEELTDAMFTASLPQPPPECEPHLLKETGGYPDTFLFEAVVRHRLGAPVEYYGDDFGAALERVTTAPRAEQDRWIEASAGHIRACRPVPALLPAPRARP</sequence>